<dbReference type="Gene3D" id="2.60.420.10">
    <property type="entry name" value="Maltose phosphorylase, domain 3"/>
    <property type="match status" value="1"/>
</dbReference>
<dbReference type="Pfam" id="PF25788">
    <property type="entry name" value="Ig_Rha78A_N"/>
    <property type="match status" value="1"/>
</dbReference>
<evidence type="ECO:0000259" key="6">
    <source>
        <dbReference type="Pfam" id="PF17389"/>
    </source>
</evidence>
<dbReference type="InterPro" id="IPR008928">
    <property type="entry name" value="6-hairpin_glycosidase_sf"/>
</dbReference>
<dbReference type="Pfam" id="PF08531">
    <property type="entry name" value="Bac_rhamnosid_N"/>
    <property type="match status" value="1"/>
</dbReference>
<dbReference type="PANTHER" id="PTHR33307:SF6">
    <property type="entry name" value="ALPHA-RHAMNOSIDASE (EUROFUNG)-RELATED"/>
    <property type="match status" value="1"/>
</dbReference>
<dbReference type="EC" id="3.2.1.40" evidence="2"/>
<dbReference type="OrthoDB" id="9761045at2"/>
<dbReference type="InterPro" id="IPR012341">
    <property type="entry name" value="6hp_glycosidase-like_sf"/>
</dbReference>
<feature type="domain" description="Alpha-L-rhamnosidase six-hairpin glycosidase" evidence="6">
    <location>
        <begin position="432"/>
        <end position="780"/>
    </location>
</feature>
<sequence>MASLYFDIFELRKKGNGTKSERKIPMKISRLRTNRMVSPLGFTLGKPQLSYVVSETEAKKQAAARVEVALDAIFSNVVFDSGKREDIDSLAFELPIQLEPRTRYYWRVEAWADNGDHARSEAAWFETAKMDEPWKAEWIVPELDRDVHPVLGRTFELTGAIRSARAYVCGLGLYEMTINGAKAGDEYFAPHFNAYQKWLQYQTYDVTELLKQGTNQVEVSLGNGLYKGRFGFSGHTAEIYGNEFALLCEIVVEYADGSSVVIPSDKTWSAKRSRVMDGNLYDGETYDATFESAETFPVRKGELGYERLMARLSLPVVVKDELKPLEVIRTPAGETVLDMGQNMVGWIRFQTSAPRGTVIRLQHGEVLQEGNFYRDNLRTAKAEYVYTADGREREVRPFFTFFGFRYVKVEGWPGELNPDDFTGCVLYSDLEEIGSFETSDPLVNRLFQNALWGQKGNFLDVPTDCPQRDERMGWTGDAQVFSGTACFNMDSFAFFRKYGYDMAREQEDRGGMVPMVVPATNVQGGGSSAWADAATIIPWNVYLHYGDRSILEQQFDSMKAWADYIIKADEEAGGRRLWTTGFHFGDWLALDGSNPDSPMGGTDTDFIASAYYRYSTQLTAKAAKVLGRNDLAAYYERISEEVKSAIEDEFFSKNGRLALDTQTAYAVALFMDLVPGAYRQRVVEALRKRLKLDRNHLKTGFVGTPYLNLVLSAQGCNDLAYTLLLNDDYPSWLYAVKLGATTIWERWNSIMPDGSISSTGMNSLNHYAYGAIAEWMYRVVAGINPTEEAPGFRRAELAPQPDFRLRSAKAGVETASGLYRSEWSFDDEGNLAFRFEIPFNASATVRLPRADAATITLNGDSIAANGVSSLQMGEDVRLELDAGSYDIRYTPTRSYIKRFSTYSPLVELLYNVQAKTLIASLLPHGMELNPDTLGASIGDASLRDLAAYYPMEASMLDELDAKLKAIPV</sequence>
<dbReference type="Gene3D" id="1.50.10.10">
    <property type="match status" value="1"/>
</dbReference>
<comment type="catalytic activity">
    <reaction evidence="1">
        <text>Hydrolysis of terminal non-reducing alpha-L-rhamnose residues in alpha-L-rhamnosides.</text>
        <dbReference type="EC" id="3.2.1.40"/>
    </reaction>
</comment>
<feature type="domain" description="Alpha-L-rhamnosidase C-terminal" evidence="7">
    <location>
        <begin position="782"/>
        <end position="856"/>
    </location>
</feature>
<keyword evidence="9" id="KW-1185">Reference proteome</keyword>
<accession>A0A3A1UV77</accession>
<dbReference type="Gene3D" id="2.60.40.10">
    <property type="entry name" value="Immunoglobulins"/>
    <property type="match status" value="1"/>
</dbReference>
<gene>
    <name evidence="8" type="ORF">D3P08_13320</name>
</gene>
<dbReference type="InterPro" id="IPR035396">
    <property type="entry name" value="Bac_rhamnosid6H"/>
</dbReference>
<dbReference type="InterPro" id="IPR013737">
    <property type="entry name" value="Bac_rhamnosid_N"/>
</dbReference>
<evidence type="ECO:0000256" key="3">
    <source>
        <dbReference type="ARBA" id="ARBA00022801"/>
    </source>
</evidence>
<dbReference type="PIRSF" id="PIRSF010631">
    <property type="entry name" value="A-rhamnsds"/>
    <property type="match status" value="1"/>
</dbReference>
<dbReference type="PANTHER" id="PTHR33307">
    <property type="entry name" value="ALPHA-RHAMNOSIDASE (EUROFUNG)"/>
    <property type="match status" value="1"/>
</dbReference>
<evidence type="ECO:0000313" key="8">
    <source>
        <dbReference type="EMBL" id="RIX52449.1"/>
    </source>
</evidence>
<dbReference type="EMBL" id="QXQA01000007">
    <property type="protein sequence ID" value="RIX52449.1"/>
    <property type="molecule type" value="Genomic_DNA"/>
</dbReference>
<dbReference type="InterPro" id="IPR013783">
    <property type="entry name" value="Ig-like_fold"/>
</dbReference>
<feature type="domain" description="Alpha-L-rhamnosidase concanavalin-like" evidence="4">
    <location>
        <begin position="329"/>
        <end position="427"/>
    </location>
</feature>
<dbReference type="Proteomes" id="UP000266482">
    <property type="component" value="Unassembled WGS sequence"/>
</dbReference>
<evidence type="ECO:0000259" key="5">
    <source>
        <dbReference type="Pfam" id="PF08531"/>
    </source>
</evidence>
<reference evidence="8 9" key="1">
    <citation type="submission" date="2018-09" db="EMBL/GenBank/DDBJ databases">
        <title>Paenibacillus aracenensis nov. sp. isolated from a cave in southern Spain.</title>
        <authorList>
            <person name="Jurado V."/>
            <person name="Gutierrez-Patricio S."/>
            <person name="Gonzalez-Pimentel J.L."/>
            <person name="Miller A.Z."/>
            <person name="Laiz L."/>
            <person name="Saiz-Jimenez C."/>
        </authorList>
    </citation>
    <scope>NUCLEOTIDE SEQUENCE [LARGE SCALE GENOMIC DNA]</scope>
    <source>
        <strain evidence="8 9">DSM 22867</strain>
    </source>
</reference>
<evidence type="ECO:0000259" key="7">
    <source>
        <dbReference type="Pfam" id="PF17390"/>
    </source>
</evidence>
<evidence type="ECO:0000313" key="9">
    <source>
        <dbReference type="Proteomes" id="UP000266482"/>
    </source>
</evidence>
<name>A0A3A1UV77_9BACL</name>
<keyword evidence="3" id="KW-0378">Hydrolase</keyword>
<protein>
    <recommendedName>
        <fullName evidence="2">alpha-L-rhamnosidase</fullName>
        <ecNumber evidence="2">3.2.1.40</ecNumber>
    </recommendedName>
</protein>
<evidence type="ECO:0000259" key="4">
    <source>
        <dbReference type="Pfam" id="PF05592"/>
    </source>
</evidence>
<proteinExistence type="predicted"/>
<evidence type="ECO:0000256" key="2">
    <source>
        <dbReference type="ARBA" id="ARBA00012652"/>
    </source>
</evidence>
<dbReference type="InterPro" id="IPR035398">
    <property type="entry name" value="Bac_rhamnosid_C"/>
</dbReference>
<dbReference type="GO" id="GO:0005975">
    <property type="term" value="P:carbohydrate metabolic process"/>
    <property type="evidence" value="ECO:0007669"/>
    <property type="project" value="InterPro"/>
</dbReference>
<evidence type="ECO:0000256" key="1">
    <source>
        <dbReference type="ARBA" id="ARBA00001445"/>
    </source>
</evidence>
<organism evidence="8 9">
    <name type="scientific">Paenibacillus nanensis</name>
    <dbReference type="NCBI Taxonomy" id="393251"/>
    <lineage>
        <taxon>Bacteria</taxon>
        <taxon>Bacillati</taxon>
        <taxon>Bacillota</taxon>
        <taxon>Bacilli</taxon>
        <taxon>Bacillales</taxon>
        <taxon>Paenibacillaceae</taxon>
        <taxon>Paenibacillus</taxon>
    </lineage>
</organism>
<dbReference type="SUPFAM" id="SSF48208">
    <property type="entry name" value="Six-hairpin glycosidases"/>
    <property type="match status" value="1"/>
</dbReference>
<dbReference type="GO" id="GO:0030596">
    <property type="term" value="F:alpha-L-rhamnosidase activity"/>
    <property type="evidence" value="ECO:0007669"/>
    <property type="project" value="UniProtKB-EC"/>
</dbReference>
<dbReference type="InterPro" id="IPR008902">
    <property type="entry name" value="Rhamnosid_concanavalin"/>
</dbReference>
<dbReference type="AlphaFoldDB" id="A0A3A1UV77"/>
<feature type="domain" description="Bacterial alpha-L-rhamnosidase N-terminal" evidence="5">
    <location>
        <begin position="160"/>
        <end position="292"/>
    </location>
</feature>
<dbReference type="Pfam" id="PF17390">
    <property type="entry name" value="Bac_rhamnosid_C"/>
    <property type="match status" value="1"/>
</dbReference>
<comment type="caution">
    <text evidence="8">The sequence shown here is derived from an EMBL/GenBank/DDBJ whole genome shotgun (WGS) entry which is preliminary data.</text>
</comment>
<dbReference type="Pfam" id="PF17389">
    <property type="entry name" value="Bac_rhamnosid6H"/>
    <property type="match status" value="1"/>
</dbReference>
<dbReference type="Gene3D" id="2.60.120.260">
    <property type="entry name" value="Galactose-binding domain-like"/>
    <property type="match status" value="2"/>
</dbReference>
<dbReference type="InterPro" id="IPR016007">
    <property type="entry name" value="Alpha_rhamnosid"/>
</dbReference>
<dbReference type="Pfam" id="PF05592">
    <property type="entry name" value="Bac_rhamnosid"/>
    <property type="match status" value="1"/>
</dbReference>